<evidence type="ECO:0000256" key="4">
    <source>
        <dbReference type="ARBA" id="ARBA00023163"/>
    </source>
</evidence>
<evidence type="ECO:0000256" key="1">
    <source>
        <dbReference type="ARBA" id="ARBA00004123"/>
    </source>
</evidence>
<dbReference type="Proteomes" id="UP000001554">
    <property type="component" value="Chromosome 5"/>
</dbReference>
<dbReference type="InterPro" id="IPR051431">
    <property type="entry name" value="TFIID_subunit_9"/>
</dbReference>
<feature type="region of interest" description="Disordered" evidence="6">
    <location>
        <begin position="193"/>
        <end position="249"/>
    </location>
</feature>
<dbReference type="KEGG" id="bfo:118416684"/>
<feature type="compositionally biased region" description="Low complexity" evidence="6">
    <location>
        <begin position="222"/>
        <end position="234"/>
    </location>
</feature>
<keyword evidence="3" id="KW-0805">Transcription regulation</keyword>
<dbReference type="GO" id="GO:0046982">
    <property type="term" value="F:protein heterodimerization activity"/>
    <property type="evidence" value="ECO:0007669"/>
    <property type="project" value="InterPro"/>
</dbReference>
<dbReference type="GO" id="GO:0005669">
    <property type="term" value="C:transcription factor TFIID complex"/>
    <property type="evidence" value="ECO:0000318"/>
    <property type="project" value="GO_Central"/>
</dbReference>
<dbReference type="PANTHER" id="PTHR48068:SF4">
    <property type="entry name" value="TATA-BOX BINDING PROTEIN ASSOCIATED FACTOR 9"/>
    <property type="match status" value="1"/>
</dbReference>
<protein>
    <submittedName>
        <fullName evidence="8">Transcription initiation factor TFIID subunit 9B-like</fullName>
    </submittedName>
</protein>
<dbReference type="GO" id="GO:0003713">
    <property type="term" value="F:transcription coactivator activity"/>
    <property type="evidence" value="ECO:0000318"/>
    <property type="project" value="GO_Central"/>
</dbReference>
<evidence type="ECO:0000256" key="5">
    <source>
        <dbReference type="ARBA" id="ARBA00023242"/>
    </source>
</evidence>
<dbReference type="GeneID" id="118416684"/>
<dbReference type="GO" id="GO:0051123">
    <property type="term" value="P:RNA polymerase II preinitiation complex assembly"/>
    <property type="evidence" value="ECO:0000318"/>
    <property type="project" value="GO_Central"/>
</dbReference>
<dbReference type="RefSeq" id="XP_035677757.1">
    <property type="nucleotide sequence ID" value="XM_035821864.1"/>
</dbReference>
<comment type="subcellular location">
    <subcellularLocation>
        <location evidence="1">Nucleus</location>
    </subcellularLocation>
</comment>
<reference evidence="7" key="1">
    <citation type="journal article" date="2020" name="Nat. Ecol. Evol.">
        <title>Deeply conserved synteny resolves early events in vertebrate evolution.</title>
        <authorList>
            <person name="Simakov O."/>
            <person name="Marletaz F."/>
            <person name="Yue J.X."/>
            <person name="O'Connell B."/>
            <person name="Jenkins J."/>
            <person name="Brandt A."/>
            <person name="Calef R."/>
            <person name="Tung C.H."/>
            <person name="Huang T.K."/>
            <person name="Schmutz J."/>
            <person name="Satoh N."/>
            <person name="Yu J.K."/>
            <person name="Putnam N.H."/>
            <person name="Green R.E."/>
            <person name="Rokhsar D.S."/>
        </authorList>
    </citation>
    <scope>NUCLEOTIDE SEQUENCE [LARGE SCALE GENOMIC DNA]</scope>
    <source>
        <strain evidence="7">S238N-H82</strain>
    </source>
</reference>
<dbReference type="Gene3D" id="1.10.20.10">
    <property type="entry name" value="Histone, subunit A"/>
    <property type="match status" value="1"/>
</dbReference>
<keyword evidence="7" id="KW-1185">Reference proteome</keyword>
<proteinExistence type="inferred from homology"/>
<dbReference type="SUPFAM" id="SSF47113">
    <property type="entry name" value="Histone-fold"/>
    <property type="match status" value="1"/>
</dbReference>
<reference evidence="8" key="2">
    <citation type="submission" date="2025-08" db="UniProtKB">
        <authorList>
            <consortium name="RefSeq"/>
        </authorList>
    </citation>
    <scope>IDENTIFICATION</scope>
    <source>
        <strain evidence="8">S238N-H82</strain>
        <tissue evidence="8">Testes</tissue>
    </source>
</reference>
<evidence type="ECO:0000256" key="2">
    <source>
        <dbReference type="ARBA" id="ARBA00007646"/>
    </source>
</evidence>
<gene>
    <name evidence="8" type="primary">LOC118416684</name>
</gene>
<dbReference type="PANTHER" id="PTHR48068">
    <property type="entry name" value="TAF9 RNA POLYMERASE II, TATA BOX-BINDING PROTEIN (TBP)-ASSOCIATED FACTOR"/>
    <property type="match status" value="1"/>
</dbReference>
<dbReference type="AlphaFoldDB" id="A0A9J7L802"/>
<accession>A0A9J7L802</accession>
<dbReference type="InterPro" id="IPR009072">
    <property type="entry name" value="Histone-fold"/>
</dbReference>
<dbReference type="CDD" id="cd07979">
    <property type="entry name" value="HFD_TAF9"/>
    <property type="match status" value="1"/>
</dbReference>
<dbReference type="Pfam" id="PF02291">
    <property type="entry name" value="TFIID-31kDa"/>
    <property type="match status" value="1"/>
</dbReference>
<name>A0A9J7L802_BRAFL</name>
<dbReference type="FunFam" id="1.10.20.10:FF:000018">
    <property type="entry name" value="Transcription initiation factor TFIID subunit 9"/>
    <property type="match status" value="1"/>
</dbReference>
<dbReference type="InterPro" id="IPR003162">
    <property type="entry name" value="TFIID-31"/>
</dbReference>
<dbReference type="OrthoDB" id="341924at2759"/>
<comment type="similarity">
    <text evidence="2">Belongs to the TAF9 family.</text>
</comment>
<organism evidence="7 8">
    <name type="scientific">Branchiostoma floridae</name>
    <name type="common">Florida lancelet</name>
    <name type="synonym">Amphioxus</name>
    <dbReference type="NCBI Taxonomy" id="7739"/>
    <lineage>
        <taxon>Eukaryota</taxon>
        <taxon>Metazoa</taxon>
        <taxon>Chordata</taxon>
        <taxon>Cephalochordata</taxon>
        <taxon>Leptocardii</taxon>
        <taxon>Amphioxiformes</taxon>
        <taxon>Branchiostomatidae</taxon>
        <taxon>Branchiostoma</taxon>
    </lineage>
</organism>
<evidence type="ECO:0000313" key="8">
    <source>
        <dbReference type="RefSeq" id="XP_035677757.1"/>
    </source>
</evidence>
<evidence type="ECO:0000256" key="3">
    <source>
        <dbReference type="ARBA" id="ARBA00023015"/>
    </source>
</evidence>
<evidence type="ECO:0000256" key="6">
    <source>
        <dbReference type="SAM" id="MobiDB-lite"/>
    </source>
</evidence>
<dbReference type="GO" id="GO:0000124">
    <property type="term" value="C:SAGA complex"/>
    <property type="evidence" value="ECO:0000318"/>
    <property type="project" value="GO_Central"/>
</dbReference>
<feature type="compositionally biased region" description="Polar residues" evidence="6">
    <location>
        <begin position="193"/>
        <end position="215"/>
    </location>
</feature>
<sequence>MHRAGSIGQGPLRSLFERAMPEKMTAPKDAQVMAAVLKDMGVTDYEPRVINQMLEFTYRYVTDIFENARVYSTFAKKKEMDTSDVKLAIRHNSDHSFATPPPRDFLMEIARQKNSTPLPLIKPYGGPRLPPDRYCLLSNNYRLRSLHKKPKLTVAVPRLGLSSVMGQPSPVGTSTSRVSSPTTAKITIPVSVTSRVGQHSSHMKTSQATLLQPTSLLGRPISTLGSSTSLGDSSGTKRKREDDDYDLLE</sequence>
<keyword evidence="5" id="KW-0539">Nucleus</keyword>
<keyword evidence="4" id="KW-0804">Transcription</keyword>
<dbReference type="OMA" id="IRHNSDH"/>
<evidence type="ECO:0000313" key="7">
    <source>
        <dbReference type="Proteomes" id="UP000001554"/>
    </source>
</evidence>